<organism evidence="1 2">
    <name type="scientific">Streptomyces pratens</name>
    <dbReference type="NCBI Taxonomy" id="887456"/>
    <lineage>
        <taxon>Bacteria</taxon>
        <taxon>Bacillati</taxon>
        <taxon>Actinomycetota</taxon>
        <taxon>Actinomycetes</taxon>
        <taxon>Kitasatosporales</taxon>
        <taxon>Streptomycetaceae</taxon>
        <taxon>Streptomyces</taxon>
    </lineage>
</organism>
<protein>
    <submittedName>
        <fullName evidence="1">Uncharacterized protein</fullName>
    </submittedName>
</protein>
<dbReference type="RefSeq" id="WP_386396088.1">
    <property type="nucleotide sequence ID" value="NZ_JBHSPT010000029.1"/>
</dbReference>
<accession>A0ABW1LYK0</accession>
<comment type="caution">
    <text evidence="1">The sequence shown here is derived from an EMBL/GenBank/DDBJ whole genome shotgun (WGS) entry which is preliminary data.</text>
</comment>
<dbReference type="Proteomes" id="UP001596242">
    <property type="component" value="Unassembled WGS sequence"/>
</dbReference>
<name>A0ABW1LYK0_9ACTN</name>
<gene>
    <name evidence="1" type="ORF">ACFP50_12165</name>
</gene>
<dbReference type="EMBL" id="JBHSPT010000029">
    <property type="protein sequence ID" value="MFC6056189.1"/>
    <property type="molecule type" value="Genomic_DNA"/>
</dbReference>
<sequence length="123" mass="13334">MRLPYKSRTLVGLCRQPAAHRPVARNAGAHDDADPRTTVDAVLVGDAVDAVLVRLVGDASGEARLREDQRRALPVPVAGQYQVLVVRRTGWDESTVSFRIAALLRAGDSGPTVIAPVHHPTWR</sequence>
<reference evidence="2" key="1">
    <citation type="journal article" date="2019" name="Int. J. Syst. Evol. Microbiol.">
        <title>The Global Catalogue of Microorganisms (GCM) 10K type strain sequencing project: providing services to taxonomists for standard genome sequencing and annotation.</title>
        <authorList>
            <consortium name="The Broad Institute Genomics Platform"/>
            <consortium name="The Broad Institute Genome Sequencing Center for Infectious Disease"/>
            <person name="Wu L."/>
            <person name="Ma J."/>
        </authorList>
    </citation>
    <scope>NUCLEOTIDE SEQUENCE [LARGE SCALE GENOMIC DNA]</scope>
    <source>
        <strain evidence="2">JCM 12763</strain>
    </source>
</reference>
<evidence type="ECO:0000313" key="1">
    <source>
        <dbReference type="EMBL" id="MFC6056189.1"/>
    </source>
</evidence>
<proteinExistence type="predicted"/>
<keyword evidence="2" id="KW-1185">Reference proteome</keyword>
<evidence type="ECO:0000313" key="2">
    <source>
        <dbReference type="Proteomes" id="UP001596242"/>
    </source>
</evidence>